<organism evidence="4 5">
    <name type="scientific">Lujinxingia vulgaris</name>
    <dbReference type="NCBI Taxonomy" id="2600176"/>
    <lineage>
        <taxon>Bacteria</taxon>
        <taxon>Deltaproteobacteria</taxon>
        <taxon>Bradymonadales</taxon>
        <taxon>Lujinxingiaceae</taxon>
        <taxon>Lujinxingia</taxon>
    </lineage>
</organism>
<sequence length="495" mass="55223">MPENASPAGYVALIHGLGLSVPPPRRLFATDERYSVREEGRWTLMTPRHVPATTLEGHLTFALRYEGVDLGLLKAVFKAVGPEAIAAIVRGTPTGIYARRLWFLYEWLTQEPLDLPNAERGNYVDAIDPAMQLTIASTNSRRHRVRNNLPGTPGFCPLVYRSEKVASFLGSDLKTRAWEAVARVPADVLLRAAAFLLLKDSRASYAIEGEHPPADRVQRWGRAIGEAGENPLSVAELLRLQRVVIGDARFVRLGLRDEHGFVGEHARGSGEPIPDHISARPDDLPELMEALIAFANGPAEELDPIVAAALLAFGFVYIHPFADGNGRIHRYLIHHVLSRRGFHPPGVVFPISTAILDRITDYRGVLESYSTRLLPHIDWTAAPDNNVEVHNRTADFYRYFDATPHVEFLFECVQKTIEVDLPAESTYLQRYDAFCRGVQAMVDMPSATLDLLFRFLEQNGGALSKRAREGEFEALSAAEVAEIEAIYRDVFRESR</sequence>
<evidence type="ECO:0000313" key="4">
    <source>
        <dbReference type="EMBL" id="TXD38645.1"/>
    </source>
</evidence>
<dbReference type="OrthoDB" id="9813719at2"/>
<dbReference type="SUPFAM" id="SSF140931">
    <property type="entry name" value="Fic-like"/>
    <property type="match status" value="1"/>
</dbReference>
<gene>
    <name evidence="4" type="ORF">FRC98_05685</name>
</gene>
<dbReference type="Pfam" id="PF02661">
    <property type="entry name" value="Fic"/>
    <property type="match status" value="1"/>
</dbReference>
<reference evidence="4 5" key="1">
    <citation type="submission" date="2019-08" db="EMBL/GenBank/DDBJ databases">
        <title>Bradymonadales sp. TMQ4.</title>
        <authorList>
            <person name="Liang Q."/>
        </authorList>
    </citation>
    <scope>NUCLEOTIDE SEQUENCE [LARGE SCALE GENOMIC DNA]</scope>
    <source>
        <strain evidence="4 5">TMQ4</strain>
    </source>
</reference>
<evidence type="ECO:0000259" key="3">
    <source>
        <dbReference type="PROSITE" id="PS51459"/>
    </source>
</evidence>
<dbReference type="PROSITE" id="PS51459">
    <property type="entry name" value="FIDO"/>
    <property type="match status" value="1"/>
</dbReference>
<dbReference type="EMBL" id="VOSM01000002">
    <property type="protein sequence ID" value="TXD38645.1"/>
    <property type="molecule type" value="Genomic_DNA"/>
</dbReference>
<accession>A0A5C6XIE0</accession>
<dbReference type="PANTHER" id="PTHR13504:SF38">
    <property type="entry name" value="FIDO DOMAIN-CONTAINING PROTEIN"/>
    <property type="match status" value="1"/>
</dbReference>
<comment type="caution">
    <text evidence="4">The sequence shown here is derived from an EMBL/GenBank/DDBJ whole genome shotgun (WGS) entry which is preliminary data.</text>
</comment>
<feature type="binding site" evidence="2">
    <location>
        <begin position="262"/>
        <end position="265"/>
    </location>
    <ligand>
        <name>ATP</name>
        <dbReference type="ChEBI" id="CHEBI:30616"/>
    </ligand>
</feature>
<keyword evidence="2" id="KW-0547">Nucleotide-binding</keyword>
<dbReference type="InterPro" id="IPR036597">
    <property type="entry name" value="Fido-like_dom_sf"/>
</dbReference>
<evidence type="ECO:0000313" key="5">
    <source>
        <dbReference type="Proteomes" id="UP000321412"/>
    </source>
</evidence>
<protein>
    <submittedName>
        <fullName evidence="4">Fic family protein</fullName>
    </submittedName>
</protein>
<feature type="domain" description="Fido" evidence="3">
    <location>
        <begin position="232"/>
        <end position="382"/>
    </location>
</feature>
<evidence type="ECO:0000256" key="1">
    <source>
        <dbReference type="PIRSR" id="PIRSR640198-1"/>
    </source>
</evidence>
<name>A0A5C6XIE0_9DELT</name>
<dbReference type="Gene3D" id="1.10.3290.10">
    <property type="entry name" value="Fido-like domain"/>
    <property type="match status" value="1"/>
</dbReference>
<dbReference type="InterPro" id="IPR040198">
    <property type="entry name" value="Fido_containing"/>
</dbReference>
<evidence type="ECO:0000256" key="2">
    <source>
        <dbReference type="PIRSR" id="PIRSR640198-2"/>
    </source>
</evidence>
<proteinExistence type="predicted"/>
<keyword evidence="5" id="KW-1185">Reference proteome</keyword>
<dbReference type="PANTHER" id="PTHR13504">
    <property type="entry name" value="FIDO DOMAIN-CONTAINING PROTEIN DDB_G0283145"/>
    <property type="match status" value="1"/>
</dbReference>
<keyword evidence="2" id="KW-0067">ATP-binding</keyword>
<feature type="binding site" evidence="2">
    <location>
        <begin position="323"/>
        <end position="330"/>
    </location>
    <ligand>
        <name>ATP</name>
        <dbReference type="ChEBI" id="CHEBI:30616"/>
    </ligand>
</feature>
<dbReference type="AlphaFoldDB" id="A0A5C6XIE0"/>
<feature type="active site" evidence="1">
    <location>
        <position position="319"/>
    </location>
</feature>
<dbReference type="GO" id="GO:0005524">
    <property type="term" value="F:ATP binding"/>
    <property type="evidence" value="ECO:0007669"/>
    <property type="project" value="UniProtKB-KW"/>
</dbReference>
<dbReference type="Proteomes" id="UP000321412">
    <property type="component" value="Unassembled WGS sequence"/>
</dbReference>
<dbReference type="InterPro" id="IPR003812">
    <property type="entry name" value="Fido"/>
</dbReference>